<dbReference type="OrthoDB" id="5984724at2759"/>
<dbReference type="Proteomes" id="UP000708208">
    <property type="component" value="Unassembled WGS sequence"/>
</dbReference>
<evidence type="ECO:0000313" key="1">
    <source>
        <dbReference type="EMBL" id="CAG7831405.1"/>
    </source>
</evidence>
<feature type="non-terminal residue" evidence="1">
    <location>
        <position position="1"/>
    </location>
</feature>
<protein>
    <submittedName>
        <fullName evidence="1">Uncharacterized protein</fullName>
    </submittedName>
</protein>
<sequence>IMELWTENNLLFDEIVSTCAVEEENDHEQQFVEIAERFDDLKLTVRRITEELSGIFQASSGRRHSRGGGDGVGSVQAAVNVQLPKLNIPTFSGEILEWTTFANLFTSSIHNHPTLKGS</sequence>
<keyword evidence="2" id="KW-1185">Reference proteome</keyword>
<evidence type="ECO:0000313" key="2">
    <source>
        <dbReference type="Proteomes" id="UP000708208"/>
    </source>
</evidence>
<gene>
    <name evidence="1" type="ORF">AFUS01_LOCUS41151</name>
</gene>
<feature type="non-terminal residue" evidence="1">
    <location>
        <position position="118"/>
    </location>
</feature>
<dbReference type="EMBL" id="CAJVCH010560363">
    <property type="protein sequence ID" value="CAG7831405.1"/>
    <property type="molecule type" value="Genomic_DNA"/>
</dbReference>
<proteinExistence type="predicted"/>
<dbReference type="AlphaFoldDB" id="A0A8J2PPN2"/>
<reference evidence="1" key="1">
    <citation type="submission" date="2021-06" db="EMBL/GenBank/DDBJ databases">
        <authorList>
            <person name="Hodson N. C."/>
            <person name="Mongue J. A."/>
            <person name="Jaron S. K."/>
        </authorList>
    </citation>
    <scope>NUCLEOTIDE SEQUENCE</scope>
</reference>
<accession>A0A8J2PPN2</accession>
<comment type="caution">
    <text evidence="1">The sequence shown here is derived from an EMBL/GenBank/DDBJ whole genome shotgun (WGS) entry which is preliminary data.</text>
</comment>
<name>A0A8J2PPN2_9HEXA</name>
<organism evidence="1 2">
    <name type="scientific">Allacma fusca</name>
    <dbReference type="NCBI Taxonomy" id="39272"/>
    <lineage>
        <taxon>Eukaryota</taxon>
        <taxon>Metazoa</taxon>
        <taxon>Ecdysozoa</taxon>
        <taxon>Arthropoda</taxon>
        <taxon>Hexapoda</taxon>
        <taxon>Collembola</taxon>
        <taxon>Symphypleona</taxon>
        <taxon>Sminthuridae</taxon>
        <taxon>Allacma</taxon>
    </lineage>
</organism>